<keyword evidence="4" id="KW-1185">Reference proteome</keyword>
<reference evidence="3 4" key="1">
    <citation type="submission" date="2016-11" db="EMBL/GenBank/DDBJ databases">
        <title>Sphingorhabdus sp. LPB0140, isolated from marine environment.</title>
        <authorList>
            <person name="Kim E."/>
            <person name="Yi H."/>
        </authorList>
    </citation>
    <scope>NUCLEOTIDE SEQUENCE [LARGE SCALE GENOMIC DNA]</scope>
    <source>
        <strain evidence="3 4">LPB0140</strain>
    </source>
</reference>
<dbReference type="Proteomes" id="UP000242561">
    <property type="component" value="Chromosome"/>
</dbReference>
<evidence type="ECO:0000313" key="4">
    <source>
        <dbReference type="Proteomes" id="UP000242561"/>
    </source>
</evidence>
<name>A0A1L3J9A4_9SPHN</name>
<dbReference type="OrthoDB" id="7472092at2"/>
<dbReference type="EMBL" id="CP018154">
    <property type="protein sequence ID" value="APG61709.1"/>
    <property type="molecule type" value="Genomic_DNA"/>
</dbReference>
<proteinExistence type="predicted"/>
<protein>
    <recommendedName>
        <fullName evidence="5">C-type lysozyme inhibitor domain-containing protein</fullName>
    </recommendedName>
</protein>
<evidence type="ECO:0000256" key="2">
    <source>
        <dbReference type="SAM" id="SignalP"/>
    </source>
</evidence>
<feature type="region of interest" description="Disordered" evidence="1">
    <location>
        <begin position="90"/>
        <end position="142"/>
    </location>
</feature>
<organism evidence="3 4">
    <name type="scientific">Sphingorhabdus lutea</name>
    <dbReference type="NCBI Taxonomy" id="1913578"/>
    <lineage>
        <taxon>Bacteria</taxon>
        <taxon>Pseudomonadati</taxon>
        <taxon>Pseudomonadota</taxon>
        <taxon>Alphaproteobacteria</taxon>
        <taxon>Sphingomonadales</taxon>
        <taxon>Sphingomonadaceae</taxon>
        <taxon>Sphingorhabdus</taxon>
    </lineage>
</organism>
<dbReference type="PROSITE" id="PS51257">
    <property type="entry name" value="PROKAR_LIPOPROTEIN"/>
    <property type="match status" value="1"/>
</dbReference>
<dbReference type="KEGG" id="sphl:LPB140_01375"/>
<evidence type="ECO:0000313" key="3">
    <source>
        <dbReference type="EMBL" id="APG61709.1"/>
    </source>
</evidence>
<feature type="chain" id="PRO_5012634321" description="C-type lysozyme inhibitor domain-containing protein" evidence="2">
    <location>
        <begin position="18"/>
        <end position="142"/>
    </location>
</feature>
<keyword evidence="2" id="KW-0732">Signal</keyword>
<feature type="signal peptide" evidence="2">
    <location>
        <begin position="1"/>
        <end position="17"/>
    </location>
</feature>
<dbReference type="AlphaFoldDB" id="A0A1L3J9A4"/>
<evidence type="ECO:0000256" key="1">
    <source>
        <dbReference type="SAM" id="MobiDB-lite"/>
    </source>
</evidence>
<dbReference type="RefSeq" id="WP_072558355.1">
    <property type="nucleotide sequence ID" value="NZ_CP018154.1"/>
</dbReference>
<evidence type="ECO:0008006" key="5">
    <source>
        <dbReference type="Google" id="ProtNLM"/>
    </source>
</evidence>
<accession>A0A1L3J9A4</accession>
<gene>
    <name evidence="3" type="ORF">LPB140_01375</name>
</gene>
<dbReference type="STRING" id="1913578.LPB140_01375"/>
<sequence>MKKINLTLIPVALLALAGCDKNETNNEISAEGNKVAMTPADLPPPITSSKTYRCKDNTILYVDIFGEMQGAAVRISDKNSAAIRADLPKAEAAETDAQGNNVAAPATPQGTLVSSDGELTVSGEAGNLTVKLPGKSAQSCKA</sequence>